<evidence type="ECO:0000256" key="8">
    <source>
        <dbReference type="ARBA" id="ARBA00047899"/>
    </source>
</evidence>
<dbReference type="OrthoDB" id="1405469at2759"/>
<dbReference type="STRING" id="78915.A0A4P9XUN3"/>
<evidence type="ECO:0000256" key="7">
    <source>
        <dbReference type="ARBA" id="ARBA00037982"/>
    </source>
</evidence>
<dbReference type="SMART" id="SM00220">
    <property type="entry name" value="S_TKc"/>
    <property type="match status" value="1"/>
</dbReference>
<evidence type="ECO:0000313" key="12">
    <source>
        <dbReference type="Proteomes" id="UP000271241"/>
    </source>
</evidence>
<name>A0A4P9XUN3_9FUNG</name>
<dbReference type="Gene3D" id="3.30.200.20">
    <property type="entry name" value="Phosphorylase Kinase, domain 1"/>
    <property type="match status" value="1"/>
</dbReference>
<dbReference type="InterPro" id="IPR011009">
    <property type="entry name" value="Kinase-like_dom_sf"/>
</dbReference>
<dbReference type="InterPro" id="IPR008271">
    <property type="entry name" value="Ser/Thr_kinase_AS"/>
</dbReference>
<dbReference type="InterPro" id="IPR000719">
    <property type="entry name" value="Prot_kinase_dom"/>
</dbReference>
<dbReference type="PANTHER" id="PTHR11042">
    <property type="entry name" value="EUKARYOTIC TRANSLATION INITIATION FACTOR 2-ALPHA KINASE EIF2-ALPHA KINASE -RELATED"/>
    <property type="match status" value="1"/>
</dbReference>
<evidence type="ECO:0000256" key="4">
    <source>
        <dbReference type="ARBA" id="ARBA00022741"/>
    </source>
</evidence>
<feature type="domain" description="Protein kinase" evidence="10">
    <location>
        <begin position="53"/>
        <end position="274"/>
    </location>
</feature>
<comment type="catalytic activity">
    <reaction evidence="9">
        <text>L-seryl-[protein] + ATP = O-phospho-L-seryl-[protein] + ADP + H(+)</text>
        <dbReference type="Rhea" id="RHEA:17989"/>
        <dbReference type="Rhea" id="RHEA-COMP:9863"/>
        <dbReference type="Rhea" id="RHEA-COMP:11604"/>
        <dbReference type="ChEBI" id="CHEBI:15378"/>
        <dbReference type="ChEBI" id="CHEBI:29999"/>
        <dbReference type="ChEBI" id="CHEBI:30616"/>
        <dbReference type="ChEBI" id="CHEBI:83421"/>
        <dbReference type="ChEBI" id="CHEBI:456216"/>
        <dbReference type="EC" id="2.7.11.1"/>
    </reaction>
</comment>
<dbReference type="PANTHER" id="PTHR11042:SF138">
    <property type="entry name" value="SERINE_THREONINE-PROTEIN KINASE IKS1-RELATED"/>
    <property type="match status" value="1"/>
</dbReference>
<evidence type="ECO:0000256" key="2">
    <source>
        <dbReference type="ARBA" id="ARBA00022527"/>
    </source>
</evidence>
<dbReference type="Gene3D" id="1.10.510.10">
    <property type="entry name" value="Transferase(Phosphotransferase) domain 1"/>
    <property type="match status" value="1"/>
</dbReference>
<dbReference type="GO" id="GO:0005524">
    <property type="term" value="F:ATP binding"/>
    <property type="evidence" value="ECO:0007669"/>
    <property type="project" value="UniProtKB-KW"/>
</dbReference>
<dbReference type="PROSITE" id="PS50011">
    <property type="entry name" value="PROTEIN_KINASE_DOM"/>
    <property type="match status" value="1"/>
</dbReference>
<evidence type="ECO:0000256" key="5">
    <source>
        <dbReference type="ARBA" id="ARBA00022777"/>
    </source>
</evidence>
<evidence type="ECO:0000256" key="6">
    <source>
        <dbReference type="ARBA" id="ARBA00022840"/>
    </source>
</evidence>
<proteinExistence type="inferred from homology"/>
<keyword evidence="2" id="KW-0723">Serine/threonine-protein kinase</keyword>
<keyword evidence="12" id="KW-1185">Reference proteome</keyword>
<sequence length="274" mass="31180">MRWHWLTCSSCNTSSTPGANDYSQRSPPGLCSPVENEPLHERAFNQGYYERFFVEEKRLGRGLRGQVFLCQASSSHILDQVQLGEYAVKKVPVGDNQAWLLRMLREVHLLEKLHHPNIVDYKHAWLEQHQATTFGPRVPCLFILMECANGGNLEEYLTVNDAEPTSSRQQRRHSQPNPLANTMVTLRLLPLDEVEHFMLGVCQGLAHLHRNGIIHRDLKPSNLLLSYDDQNSSNGLGIPAEFGVSKERDGRRLYVRSATRPMRRVYSSSPLAPT</sequence>
<keyword evidence="3" id="KW-0808">Transferase</keyword>
<dbReference type="GO" id="GO:0004674">
    <property type="term" value="F:protein serine/threonine kinase activity"/>
    <property type="evidence" value="ECO:0007669"/>
    <property type="project" value="UniProtKB-KW"/>
</dbReference>
<dbReference type="EMBL" id="KZ992480">
    <property type="protein sequence ID" value="RKP09926.1"/>
    <property type="molecule type" value="Genomic_DNA"/>
</dbReference>
<dbReference type="InterPro" id="IPR050339">
    <property type="entry name" value="CC_SR_Kinase"/>
</dbReference>
<evidence type="ECO:0000256" key="3">
    <source>
        <dbReference type="ARBA" id="ARBA00022679"/>
    </source>
</evidence>
<keyword evidence="6" id="KW-0067">ATP-binding</keyword>
<dbReference type="Proteomes" id="UP000271241">
    <property type="component" value="Unassembled WGS sequence"/>
</dbReference>
<reference evidence="12" key="1">
    <citation type="journal article" date="2018" name="Nat. Microbiol.">
        <title>Leveraging single-cell genomics to expand the fungal tree of life.</title>
        <authorList>
            <person name="Ahrendt S.R."/>
            <person name="Quandt C.A."/>
            <person name="Ciobanu D."/>
            <person name="Clum A."/>
            <person name="Salamov A."/>
            <person name="Andreopoulos B."/>
            <person name="Cheng J.F."/>
            <person name="Woyke T."/>
            <person name="Pelin A."/>
            <person name="Henrissat B."/>
            <person name="Reynolds N.K."/>
            <person name="Benny G.L."/>
            <person name="Smith M.E."/>
            <person name="James T.Y."/>
            <person name="Grigoriev I.V."/>
        </authorList>
    </citation>
    <scope>NUCLEOTIDE SEQUENCE [LARGE SCALE GENOMIC DNA]</scope>
    <source>
        <strain evidence="12">RSA 1356</strain>
    </source>
</reference>
<dbReference type="Pfam" id="PF00069">
    <property type="entry name" value="Pkinase"/>
    <property type="match status" value="1"/>
</dbReference>
<keyword evidence="4" id="KW-0547">Nucleotide-binding</keyword>
<dbReference type="PROSITE" id="PS00108">
    <property type="entry name" value="PROTEIN_KINASE_ST"/>
    <property type="match status" value="1"/>
</dbReference>
<comment type="catalytic activity">
    <reaction evidence="8">
        <text>L-threonyl-[protein] + ATP = O-phospho-L-threonyl-[protein] + ADP + H(+)</text>
        <dbReference type="Rhea" id="RHEA:46608"/>
        <dbReference type="Rhea" id="RHEA-COMP:11060"/>
        <dbReference type="Rhea" id="RHEA-COMP:11605"/>
        <dbReference type="ChEBI" id="CHEBI:15378"/>
        <dbReference type="ChEBI" id="CHEBI:30013"/>
        <dbReference type="ChEBI" id="CHEBI:30616"/>
        <dbReference type="ChEBI" id="CHEBI:61977"/>
        <dbReference type="ChEBI" id="CHEBI:456216"/>
        <dbReference type="EC" id="2.7.11.1"/>
    </reaction>
</comment>
<evidence type="ECO:0000259" key="10">
    <source>
        <dbReference type="PROSITE" id="PS50011"/>
    </source>
</evidence>
<gene>
    <name evidence="11" type="ORF">THASP1DRAFT_13595</name>
</gene>
<dbReference type="GO" id="GO:0005634">
    <property type="term" value="C:nucleus"/>
    <property type="evidence" value="ECO:0007669"/>
    <property type="project" value="TreeGrafter"/>
</dbReference>
<dbReference type="AlphaFoldDB" id="A0A4P9XUN3"/>
<dbReference type="EC" id="2.7.11.1" evidence="1"/>
<dbReference type="GO" id="GO:0005737">
    <property type="term" value="C:cytoplasm"/>
    <property type="evidence" value="ECO:0007669"/>
    <property type="project" value="TreeGrafter"/>
</dbReference>
<keyword evidence="5 11" id="KW-0418">Kinase</keyword>
<evidence type="ECO:0000313" key="11">
    <source>
        <dbReference type="EMBL" id="RKP09926.1"/>
    </source>
</evidence>
<dbReference type="FunFam" id="3.30.200.20:FF:000306">
    <property type="entry name" value="IKS protein kinase"/>
    <property type="match status" value="1"/>
</dbReference>
<accession>A0A4P9XUN3</accession>
<organism evidence="11 12">
    <name type="scientific">Thamnocephalis sphaerospora</name>
    <dbReference type="NCBI Taxonomy" id="78915"/>
    <lineage>
        <taxon>Eukaryota</taxon>
        <taxon>Fungi</taxon>
        <taxon>Fungi incertae sedis</taxon>
        <taxon>Zoopagomycota</taxon>
        <taxon>Zoopagomycotina</taxon>
        <taxon>Zoopagomycetes</taxon>
        <taxon>Zoopagales</taxon>
        <taxon>Sigmoideomycetaceae</taxon>
        <taxon>Thamnocephalis</taxon>
    </lineage>
</organism>
<protein>
    <recommendedName>
        <fullName evidence="1">non-specific serine/threonine protein kinase</fullName>
        <ecNumber evidence="1">2.7.11.1</ecNumber>
    </recommendedName>
</protein>
<dbReference type="SUPFAM" id="SSF56112">
    <property type="entry name" value="Protein kinase-like (PK-like)"/>
    <property type="match status" value="1"/>
</dbReference>
<evidence type="ECO:0000256" key="9">
    <source>
        <dbReference type="ARBA" id="ARBA00048679"/>
    </source>
</evidence>
<comment type="similarity">
    <text evidence="7">Belongs to the protein kinase superfamily. Ser/Thr protein kinase family. GCN2 subfamily.</text>
</comment>
<evidence type="ECO:0000256" key="1">
    <source>
        <dbReference type="ARBA" id="ARBA00012513"/>
    </source>
</evidence>